<feature type="binding site" evidence="5">
    <location>
        <position position="18"/>
    </location>
    <ligand>
        <name>Zn(2+)</name>
        <dbReference type="ChEBI" id="CHEBI:29105"/>
    </ligand>
</feature>
<evidence type="ECO:0000313" key="9">
    <source>
        <dbReference type="Proteomes" id="UP001140091"/>
    </source>
</evidence>
<feature type="domain" description="PDZ GRASP-type" evidence="7">
    <location>
        <begin position="15"/>
        <end position="118"/>
    </location>
</feature>
<dbReference type="InterPro" id="IPR036034">
    <property type="entry name" value="PDZ_sf"/>
</dbReference>
<dbReference type="Proteomes" id="UP001140091">
    <property type="component" value="Unassembled WGS sequence"/>
</dbReference>
<keyword evidence="5" id="KW-0479">Metal-binding</keyword>
<evidence type="ECO:0000256" key="4">
    <source>
        <dbReference type="ARBA" id="ARBA00023136"/>
    </source>
</evidence>
<comment type="subcellular location">
    <subcellularLocation>
        <location evidence="1">Golgi apparatus membrane</location>
    </subcellularLocation>
</comment>
<feature type="region of interest" description="Disordered" evidence="6">
    <location>
        <begin position="222"/>
        <end position="241"/>
    </location>
</feature>
<dbReference type="GO" id="GO:0046872">
    <property type="term" value="F:metal ion binding"/>
    <property type="evidence" value="ECO:0007669"/>
    <property type="project" value="UniProtKB-KW"/>
</dbReference>
<dbReference type="OrthoDB" id="3318at2759"/>
<protein>
    <recommendedName>
        <fullName evidence="7">PDZ GRASP-type domain-containing protein</fullName>
    </recommendedName>
</protein>
<dbReference type="FunFam" id="2.30.42.10:FF:000026">
    <property type="entry name" value="Golgi reassembly stacking protein 2"/>
    <property type="match status" value="1"/>
</dbReference>
<evidence type="ECO:0000313" key="8">
    <source>
        <dbReference type="EMBL" id="KAJ2932644.1"/>
    </source>
</evidence>
<proteinExistence type="predicted"/>
<evidence type="ECO:0000256" key="3">
    <source>
        <dbReference type="ARBA" id="ARBA00023034"/>
    </source>
</evidence>
<gene>
    <name evidence="8" type="ORF">H1R20_g4450</name>
</gene>
<dbReference type="GO" id="GO:0007030">
    <property type="term" value="P:Golgi organization"/>
    <property type="evidence" value="ECO:0007669"/>
    <property type="project" value="TreeGrafter"/>
</dbReference>
<name>A0A9W8JEM0_9AGAR</name>
<dbReference type="AlphaFoldDB" id="A0A9W8JEM0"/>
<evidence type="ECO:0000256" key="5">
    <source>
        <dbReference type="PIRSR" id="PIRSR607583-1"/>
    </source>
</evidence>
<keyword evidence="5" id="KW-0862">Zinc</keyword>
<comment type="caution">
    <text evidence="8">The sequence shown here is derived from an EMBL/GenBank/DDBJ whole genome shotgun (WGS) entry which is preliminary data.</text>
</comment>
<evidence type="ECO:0000256" key="2">
    <source>
        <dbReference type="ARBA" id="ARBA00022737"/>
    </source>
</evidence>
<organism evidence="8 9">
    <name type="scientific">Candolleomyces eurysporus</name>
    <dbReference type="NCBI Taxonomy" id="2828524"/>
    <lineage>
        <taxon>Eukaryota</taxon>
        <taxon>Fungi</taxon>
        <taxon>Dikarya</taxon>
        <taxon>Basidiomycota</taxon>
        <taxon>Agaricomycotina</taxon>
        <taxon>Agaricomycetes</taxon>
        <taxon>Agaricomycetidae</taxon>
        <taxon>Agaricales</taxon>
        <taxon>Agaricineae</taxon>
        <taxon>Psathyrellaceae</taxon>
        <taxon>Candolleomyces</taxon>
    </lineage>
</organism>
<dbReference type="InterPro" id="IPR024958">
    <property type="entry name" value="GRASP_PDZ"/>
</dbReference>
<dbReference type="PROSITE" id="PS51865">
    <property type="entry name" value="PDZ_GRASP"/>
    <property type="match status" value="2"/>
</dbReference>
<dbReference type="EMBL" id="JANBPK010000766">
    <property type="protein sequence ID" value="KAJ2932644.1"/>
    <property type="molecule type" value="Genomic_DNA"/>
</dbReference>
<feature type="region of interest" description="Disordered" evidence="6">
    <location>
        <begin position="251"/>
        <end position="282"/>
    </location>
</feature>
<evidence type="ECO:0000256" key="1">
    <source>
        <dbReference type="ARBA" id="ARBA00004394"/>
    </source>
</evidence>
<dbReference type="GO" id="GO:0000139">
    <property type="term" value="C:Golgi membrane"/>
    <property type="evidence" value="ECO:0007669"/>
    <property type="project" value="UniProtKB-SubCell"/>
</dbReference>
<sequence>MGAGQSTSQAHIPTKALHVLRVTPSSPASETDIEPFFDFVVGFEGDSLSPEQNIDASQLEKIVESHEGRILNLLVWNSKNQRTRVVPVVPSRSWSQPHLSANNAQPSLLGLSMRMCEPETATENVWHVLDVLEGSPAESAGLVPMGDWILGWSGGALSAENDFYDLVEAHVDKPLRVYVYSYDFDTLREVVLIPNRHWGGEGLLGCIFGFGLLHRIPPQPEDRIPGSIPPELQEEDEGGYEQHQLFVPADSEEQVSWQHQEDTTYHQPVARPAQPIRVPIPS</sequence>
<dbReference type="InterPro" id="IPR007583">
    <property type="entry name" value="GRASP55_65"/>
</dbReference>
<reference evidence="8" key="1">
    <citation type="submission" date="2022-06" db="EMBL/GenBank/DDBJ databases">
        <title>Genome Sequence of Candolleomyces eurysporus.</title>
        <authorList>
            <person name="Buettner E."/>
        </authorList>
    </citation>
    <scope>NUCLEOTIDE SEQUENCE</scope>
    <source>
        <strain evidence="8">VTCC 930004</strain>
    </source>
</reference>
<dbReference type="SUPFAM" id="SSF50156">
    <property type="entry name" value="PDZ domain-like"/>
    <property type="match status" value="1"/>
</dbReference>
<keyword evidence="4" id="KW-0472">Membrane</keyword>
<feature type="binding site" evidence="5">
    <location>
        <position position="116"/>
    </location>
    <ligand>
        <name>Zn(2+)</name>
        <dbReference type="ChEBI" id="CHEBI:29105"/>
    </ligand>
</feature>
<keyword evidence="2" id="KW-0677">Repeat</keyword>
<dbReference type="PANTHER" id="PTHR12893">
    <property type="entry name" value="GOLGI REASSEMBLY STACKING PROTEIN GRASP"/>
    <property type="match status" value="1"/>
</dbReference>
<accession>A0A9W8JEM0</accession>
<feature type="non-terminal residue" evidence="8">
    <location>
        <position position="1"/>
    </location>
</feature>
<evidence type="ECO:0000259" key="7">
    <source>
        <dbReference type="PROSITE" id="PS51865"/>
    </source>
</evidence>
<keyword evidence="3" id="KW-0333">Golgi apparatus</keyword>
<keyword evidence="9" id="KW-1185">Reference proteome</keyword>
<dbReference type="Pfam" id="PF04495">
    <property type="entry name" value="GRASP55_65"/>
    <property type="match status" value="1"/>
</dbReference>
<dbReference type="Gene3D" id="2.30.42.10">
    <property type="match status" value="2"/>
</dbReference>
<feature type="domain" description="PDZ GRASP-type" evidence="7">
    <location>
        <begin position="124"/>
        <end position="213"/>
    </location>
</feature>
<evidence type="ECO:0000256" key="6">
    <source>
        <dbReference type="SAM" id="MobiDB-lite"/>
    </source>
</evidence>
<dbReference type="PANTHER" id="PTHR12893:SF0">
    <property type="entry name" value="GRASP65"/>
    <property type="match status" value="1"/>
</dbReference>